<dbReference type="GO" id="GO:0020037">
    <property type="term" value="F:heme binding"/>
    <property type="evidence" value="ECO:0007669"/>
    <property type="project" value="InterPro"/>
</dbReference>
<gene>
    <name evidence="9" type="ORF">CYMTET_24065</name>
</gene>
<keyword evidence="3 7" id="KW-0479">Metal-binding</keyword>
<keyword evidence="5 7" id="KW-0408">Iron</keyword>
<evidence type="ECO:0000313" key="9">
    <source>
        <dbReference type="EMBL" id="KAK3267371.1"/>
    </source>
</evidence>
<evidence type="ECO:0000256" key="5">
    <source>
        <dbReference type="ARBA" id="ARBA00023004"/>
    </source>
</evidence>
<protein>
    <recommendedName>
        <fullName evidence="11">Cytochrome P450</fullName>
    </recommendedName>
</protein>
<dbReference type="InterPro" id="IPR050196">
    <property type="entry name" value="Cytochrome_P450_Monoox"/>
</dbReference>
<evidence type="ECO:0000256" key="4">
    <source>
        <dbReference type="ARBA" id="ARBA00023002"/>
    </source>
</evidence>
<dbReference type="InterPro" id="IPR017972">
    <property type="entry name" value="Cyt_P450_CS"/>
</dbReference>
<dbReference type="PROSITE" id="PS00086">
    <property type="entry name" value="CYTOCHROME_P450"/>
    <property type="match status" value="1"/>
</dbReference>
<dbReference type="InterPro" id="IPR002401">
    <property type="entry name" value="Cyt_P450_E_grp-I"/>
</dbReference>
<dbReference type="PANTHER" id="PTHR24291">
    <property type="entry name" value="CYTOCHROME P450 FAMILY 4"/>
    <property type="match status" value="1"/>
</dbReference>
<comment type="caution">
    <text evidence="9">The sequence shown here is derived from an EMBL/GenBank/DDBJ whole genome shotgun (WGS) entry which is preliminary data.</text>
</comment>
<comment type="similarity">
    <text evidence="1 8">Belongs to the cytochrome P450 family.</text>
</comment>
<evidence type="ECO:0000313" key="10">
    <source>
        <dbReference type="Proteomes" id="UP001190700"/>
    </source>
</evidence>
<sequence>MECATLHFADTYGAVARFPNPSGINGAAGWLFLNHPDLIQYVCMEKVPNYTERYLPDIYAYVTDGQGILGSGGAYNKAQRKLCMPPFQKKASLQNFASSVVERADYLTSIWQSEGKFTADMAVQMQRLTLDIVGVVAFSHDFKQLRGMAEYGVLAKEDEIPTDRVLHDINVAQDIMGRVFVTPLPVLKALRAMRAPFMITMENAFADMKDAVMPIIQERREAKQRGETKEDLLDSLLEMQAELQETGEGFTDGELWEDVHDVMGAGHETTASTLSACLYTLSQHPEIDRKVQAELEAVLGGRLPTYEDFDQLVYTKQVVKEVLRLYPPIPIFPRLAKEDDVLPTGHKVSAGEVIFMSSYAMGRSEMIWEDPLTFDPSRFDEEVEATRHRFQWVPFGGGPRMCMGAGFAMLSTTLVLSTLVQKYKFKAVKDQGPVIPIKYDITMYFPDDMLMTVSPRE</sequence>
<evidence type="ECO:0000256" key="1">
    <source>
        <dbReference type="ARBA" id="ARBA00010617"/>
    </source>
</evidence>
<dbReference type="InterPro" id="IPR001128">
    <property type="entry name" value="Cyt_P450"/>
</dbReference>
<dbReference type="GO" id="GO:0004497">
    <property type="term" value="F:monooxygenase activity"/>
    <property type="evidence" value="ECO:0007669"/>
    <property type="project" value="UniProtKB-KW"/>
</dbReference>
<evidence type="ECO:0000256" key="3">
    <source>
        <dbReference type="ARBA" id="ARBA00022723"/>
    </source>
</evidence>
<accession>A0AAE0FWI6</accession>
<dbReference type="PRINTS" id="PR00385">
    <property type="entry name" value="P450"/>
</dbReference>
<dbReference type="GO" id="GO:0005506">
    <property type="term" value="F:iron ion binding"/>
    <property type="evidence" value="ECO:0007669"/>
    <property type="project" value="InterPro"/>
</dbReference>
<dbReference type="SUPFAM" id="SSF48264">
    <property type="entry name" value="Cytochrome P450"/>
    <property type="match status" value="1"/>
</dbReference>
<dbReference type="InterPro" id="IPR036396">
    <property type="entry name" value="Cyt_P450_sf"/>
</dbReference>
<keyword evidence="2 7" id="KW-0349">Heme</keyword>
<dbReference type="PANTHER" id="PTHR24291:SF50">
    <property type="entry name" value="BIFUNCTIONAL ALBAFLAVENONE MONOOXYGENASE_TERPENE SYNTHASE"/>
    <property type="match status" value="1"/>
</dbReference>
<dbReference type="Proteomes" id="UP001190700">
    <property type="component" value="Unassembled WGS sequence"/>
</dbReference>
<dbReference type="EMBL" id="LGRX02012444">
    <property type="protein sequence ID" value="KAK3267371.1"/>
    <property type="molecule type" value="Genomic_DNA"/>
</dbReference>
<dbReference type="Gene3D" id="1.10.630.10">
    <property type="entry name" value="Cytochrome P450"/>
    <property type="match status" value="1"/>
</dbReference>
<evidence type="ECO:0000256" key="6">
    <source>
        <dbReference type="ARBA" id="ARBA00023033"/>
    </source>
</evidence>
<dbReference type="Pfam" id="PF00067">
    <property type="entry name" value="p450"/>
    <property type="match status" value="1"/>
</dbReference>
<evidence type="ECO:0000256" key="7">
    <source>
        <dbReference type="PIRSR" id="PIRSR602401-1"/>
    </source>
</evidence>
<feature type="binding site" description="axial binding residue" evidence="7">
    <location>
        <position position="402"/>
    </location>
    <ligand>
        <name>heme</name>
        <dbReference type="ChEBI" id="CHEBI:30413"/>
    </ligand>
    <ligandPart>
        <name>Fe</name>
        <dbReference type="ChEBI" id="CHEBI:18248"/>
    </ligandPart>
</feature>
<evidence type="ECO:0000256" key="2">
    <source>
        <dbReference type="ARBA" id="ARBA00022617"/>
    </source>
</evidence>
<comment type="cofactor">
    <cofactor evidence="7">
        <name>heme</name>
        <dbReference type="ChEBI" id="CHEBI:30413"/>
    </cofactor>
</comment>
<evidence type="ECO:0008006" key="11">
    <source>
        <dbReference type="Google" id="ProtNLM"/>
    </source>
</evidence>
<reference evidence="9 10" key="1">
    <citation type="journal article" date="2015" name="Genome Biol. Evol.">
        <title>Comparative Genomics of a Bacterivorous Green Alga Reveals Evolutionary Causalities and Consequences of Phago-Mixotrophic Mode of Nutrition.</title>
        <authorList>
            <person name="Burns J.A."/>
            <person name="Paasch A."/>
            <person name="Narechania A."/>
            <person name="Kim E."/>
        </authorList>
    </citation>
    <scope>NUCLEOTIDE SEQUENCE [LARGE SCALE GENOMIC DNA]</scope>
    <source>
        <strain evidence="9 10">PLY_AMNH</strain>
    </source>
</reference>
<keyword evidence="4 8" id="KW-0560">Oxidoreductase</keyword>
<proteinExistence type="inferred from homology"/>
<organism evidence="9 10">
    <name type="scientific">Cymbomonas tetramitiformis</name>
    <dbReference type="NCBI Taxonomy" id="36881"/>
    <lineage>
        <taxon>Eukaryota</taxon>
        <taxon>Viridiplantae</taxon>
        <taxon>Chlorophyta</taxon>
        <taxon>Pyramimonadophyceae</taxon>
        <taxon>Pyramimonadales</taxon>
        <taxon>Pyramimonadaceae</taxon>
        <taxon>Cymbomonas</taxon>
    </lineage>
</organism>
<evidence type="ECO:0000256" key="8">
    <source>
        <dbReference type="RuleBase" id="RU000461"/>
    </source>
</evidence>
<keyword evidence="6 8" id="KW-0503">Monooxygenase</keyword>
<dbReference type="GO" id="GO:0016705">
    <property type="term" value="F:oxidoreductase activity, acting on paired donors, with incorporation or reduction of molecular oxygen"/>
    <property type="evidence" value="ECO:0007669"/>
    <property type="project" value="InterPro"/>
</dbReference>
<keyword evidence="10" id="KW-1185">Reference proteome</keyword>
<name>A0AAE0FWI6_9CHLO</name>
<dbReference type="PRINTS" id="PR00463">
    <property type="entry name" value="EP450I"/>
</dbReference>
<dbReference type="AlphaFoldDB" id="A0AAE0FWI6"/>